<feature type="transmembrane region" description="Helical" evidence="1">
    <location>
        <begin position="94"/>
        <end position="119"/>
    </location>
</feature>
<feature type="transmembrane region" description="Helical" evidence="1">
    <location>
        <begin position="125"/>
        <end position="144"/>
    </location>
</feature>
<protein>
    <submittedName>
        <fullName evidence="2">Metal-binding protein</fullName>
    </submittedName>
</protein>
<dbReference type="Pfam" id="PF09988">
    <property type="entry name" value="DUF2227"/>
    <property type="match status" value="1"/>
</dbReference>
<gene>
    <name evidence="2" type="ORF">FKV42_06815</name>
</gene>
<organism evidence="2 3">
    <name type="scientific">Methanolobus vulcani</name>
    <dbReference type="NCBI Taxonomy" id="38026"/>
    <lineage>
        <taxon>Archaea</taxon>
        <taxon>Methanobacteriati</taxon>
        <taxon>Methanobacteriota</taxon>
        <taxon>Stenosarchaea group</taxon>
        <taxon>Methanomicrobia</taxon>
        <taxon>Methanosarcinales</taxon>
        <taxon>Methanosarcinaceae</taxon>
        <taxon>Methanolobus</taxon>
    </lineage>
</organism>
<dbReference type="EMBL" id="VIAQ01000013">
    <property type="protein sequence ID" value="TQD25924.1"/>
    <property type="molecule type" value="Genomic_DNA"/>
</dbReference>
<dbReference type="PANTHER" id="PTHR39085">
    <property type="entry name" value="SLL0924 PROTEIN"/>
    <property type="match status" value="1"/>
</dbReference>
<keyword evidence="3" id="KW-1185">Reference proteome</keyword>
<keyword evidence="1" id="KW-0472">Membrane</keyword>
<comment type="caution">
    <text evidence="2">The sequence shown here is derived from an EMBL/GenBank/DDBJ whole genome shotgun (WGS) entry which is preliminary data.</text>
</comment>
<reference evidence="2 3" key="1">
    <citation type="submission" date="2019-06" db="EMBL/GenBank/DDBJ databases">
        <title>Draft genome sequence of Methanolobus vulcani B1d.</title>
        <authorList>
            <person name="Creighbaum A.J."/>
            <person name="Ticak T."/>
            <person name="Hariraju D."/>
            <person name="Arivett B.A."/>
            <person name="Ferguson D.J.Jr."/>
        </authorList>
    </citation>
    <scope>NUCLEOTIDE SEQUENCE [LARGE SCALE GENOMIC DNA]</scope>
    <source>
        <strain evidence="2 3">B1d</strain>
    </source>
</reference>
<evidence type="ECO:0000313" key="3">
    <source>
        <dbReference type="Proteomes" id="UP000319335"/>
    </source>
</evidence>
<keyword evidence="1" id="KW-0812">Transmembrane</keyword>
<evidence type="ECO:0000313" key="2">
    <source>
        <dbReference type="EMBL" id="TQD25924.1"/>
    </source>
</evidence>
<evidence type="ECO:0000256" key="1">
    <source>
        <dbReference type="SAM" id="Phobius"/>
    </source>
</evidence>
<name>A0A7Z8KNU3_9EURY</name>
<feature type="transmembrane region" description="Helical" evidence="1">
    <location>
        <begin position="9"/>
        <end position="26"/>
    </location>
</feature>
<dbReference type="Proteomes" id="UP000319335">
    <property type="component" value="Unassembled WGS sequence"/>
</dbReference>
<sequence>MPDGKTHDAINAAVLTIVLAGFYYAVREGIDPFITYLDNYTIIIFSAAYIFATLFLSPDLDINSKPYIRWGILKGIWWPYKEIFKHRGLSHHPVIGPLSIVLNLLIIVAAVFLIAGINYETIPSSFVIASITGMVFSMEVHIISDSVVSKFKSI</sequence>
<proteinExistence type="predicted"/>
<feature type="transmembrane region" description="Helical" evidence="1">
    <location>
        <begin position="38"/>
        <end position="56"/>
    </location>
</feature>
<dbReference type="AlphaFoldDB" id="A0A7Z8KNU3"/>
<dbReference type="InterPro" id="IPR019250">
    <property type="entry name" value="DUF2227_metal-bd"/>
</dbReference>
<dbReference type="PANTHER" id="PTHR39085:SF1">
    <property type="entry name" value="SLL0924 PROTEIN"/>
    <property type="match status" value="1"/>
</dbReference>
<accession>A0A7Z8KNU3</accession>
<keyword evidence="1" id="KW-1133">Transmembrane helix</keyword>